<name>A0A6J7NBL3_9ZZZZ</name>
<sequence>MPPAEMSRRLRSGERLARPALSCGPHTVWYFSGMNMIGSQPSASSAVASTLLSFRLAHQIGISLRTGWLINFSGLPIPVPSPAGSGAFTVWPW</sequence>
<protein>
    <submittedName>
        <fullName evidence="1">Unannotated protein</fullName>
    </submittedName>
</protein>
<proteinExistence type="predicted"/>
<accession>A0A6J7NBL3</accession>
<gene>
    <name evidence="1" type="ORF">UFOPK3931_01450</name>
</gene>
<organism evidence="1">
    <name type="scientific">freshwater metagenome</name>
    <dbReference type="NCBI Taxonomy" id="449393"/>
    <lineage>
        <taxon>unclassified sequences</taxon>
        <taxon>metagenomes</taxon>
        <taxon>ecological metagenomes</taxon>
    </lineage>
</organism>
<reference evidence="1" key="1">
    <citation type="submission" date="2020-05" db="EMBL/GenBank/DDBJ databases">
        <authorList>
            <person name="Chiriac C."/>
            <person name="Salcher M."/>
            <person name="Ghai R."/>
            <person name="Kavagutti S V."/>
        </authorList>
    </citation>
    <scope>NUCLEOTIDE SEQUENCE</scope>
</reference>
<dbReference type="EMBL" id="CAFBOL010000034">
    <property type="protein sequence ID" value="CAB4990711.1"/>
    <property type="molecule type" value="Genomic_DNA"/>
</dbReference>
<evidence type="ECO:0000313" key="1">
    <source>
        <dbReference type="EMBL" id="CAB4990711.1"/>
    </source>
</evidence>
<dbReference type="AlphaFoldDB" id="A0A6J7NBL3"/>